<reference evidence="2 3" key="1">
    <citation type="submission" date="2016-04" db="EMBL/GenBank/DDBJ databases">
        <title>A degradative enzymes factory behind the ericoid mycorrhizal symbiosis.</title>
        <authorList>
            <consortium name="DOE Joint Genome Institute"/>
            <person name="Martino E."/>
            <person name="Morin E."/>
            <person name="Grelet G."/>
            <person name="Kuo A."/>
            <person name="Kohler A."/>
            <person name="Daghino S."/>
            <person name="Barry K."/>
            <person name="Choi C."/>
            <person name="Cichocki N."/>
            <person name="Clum A."/>
            <person name="Copeland A."/>
            <person name="Hainaut M."/>
            <person name="Haridas S."/>
            <person name="Labutti K."/>
            <person name="Lindquist E."/>
            <person name="Lipzen A."/>
            <person name="Khouja H.-R."/>
            <person name="Murat C."/>
            <person name="Ohm R."/>
            <person name="Olson A."/>
            <person name="Spatafora J."/>
            <person name="Veneault-Fourrey C."/>
            <person name="Henrissat B."/>
            <person name="Grigoriev I."/>
            <person name="Martin F."/>
            <person name="Perotto S."/>
        </authorList>
    </citation>
    <scope>NUCLEOTIDE SEQUENCE [LARGE SCALE GENOMIC DNA]</scope>
    <source>
        <strain evidence="2 3">E</strain>
    </source>
</reference>
<gene>
    <name evidence="2" type="ORF">K444DRAFT_30503</name>
</gene>
<proteinExistence type="predicted"/>
<accession>A0A2J6T3I0</accession>
<dbReference type="RefSeq" id="XP_024734476.1">
    <property type="nucleotide sequence ID" value="XM_024871757.1"/>
</dbReference>
<feature type="compositionally biased region" description="Low complexity" evidence="1">
    <location>
        <begin position="94"/>
        <end position="105"/>
    </location>
</feature>
<feature type="region of interest" description="Disordered" evidence="1">
    <location>
        <begin position="325"/>
        <end position="374"/>
    </location>
</feature>
<dbReference type="InParanoid" id="A0A2J6T3I0"/>
<dbReference type="GeneID" id="36579839"/>
<dbReference type="Proteomes" id="UP000235371">
    <property type="component" value="Unassembled WGS sequence"/>
</dbReference>
<evidence type="ECO:0000313" key="2">
    <source>
        <dbReference type="EMBL" id="PMD57572.1"/>
    </source>
</evidence>
<feature type="compositionally biased region" description="Low complexity" evidence="1">
    <location>
        <begin position="38"/>
        <end position="65"/>
    </location>
</feature>
<keyword evidence="3" id="KW-1185">Reference proteome</keyword>
<name>A0A2J6T3I0_9HELO</name>
<protein>
    <submittedName>
        <fullName evidence="2">Uncharacterized protein</fullName>
    </submittedName>
</protein>
<feature type="compositionally biased region" description="Polar residues" evidence="1">
    <location>
        <begin position="333"/>
        <end position="354"/>
    </location>
</feature>
<sequence>MSIQDRDRDGDWRFERRDDSDCDDDDSDDCTKTLSAKTFSSTPSRTMTSTTSTSTFTTTTSPAPTLQSAPKSMPSDGRSAPPSGGPPPNGPKQTSTASTTTVSNTPLLANGLISSPTPAPTQMQPPSAPITSALAPAGSGISSVNESNAAAIKAASAIIAVGALPLPLLSTNPLLLSRLLFVLTHDSESTVIIAALFLIFYKLYIRKRENRLLNGVAWAIGHTNQVRTPHNDGGGGAGVAAPAAAVVRGNEGVWVGPGVVQAAAVQGQGQPHALNMQLGEEQPSGSNPPSFHATVPNVVENPFLDPSEKVLPEVNVEHDMHQVHAAPEIHIQPPSTTSQEQSDGTREQPQNVDVTGTHHKLPTATEEVRSPRRAERELLRMEKELEDLEHEREALGRTRGAASTWRSSFGSQAAAPPGLPGQNRISTTQSVGSGGRRKSPGSWVAEQKTRQEGWGRFSSGV</sequence>
<dbReference type="OrthoDB" id="10466363at2759"/>
<feature type="compositionally biased region" description="Polar residues" evidence="1">
    <location>
        <begin position="112"/>
        <end position="125"/>
    </location>
</feature>
<feature type="compositionally biased region" description="Basic and acidic residues" evidence="1">
    <location>
        <begin position="1"/>
        <end position="19"/>
    </location>
</feature>
<feature type="region of interest" description="Disordered" evidence="1">
    <location>
        <begin position="1"/>
        <end position="127"/>
    </location>
</feature>
<dbReference type="AlphaFoldDB" id="A0A2J6T3I0"/>
<feature type="region of interest" description="Disordered" evidence="1">
    <location>
        <begin position="392"/>
        <end position="461"/>
    </location>
</feature>
<evidence type="ECO:0000313" key="3">
    <source>
        <dbReference type="Proteomes" id="UP000235371"/>
    </source>
</evidence>
<evidence type="ECO:0000256" key="1">
    <source>
        <dbReference type="SAM" id="MobiDB-lite"/>
    </source>
</evidence>
<organism evidence="2 3">
    <name type="scientific">Hyaloscypha bicolor E</name>
    <dbReference type="NCBI Taxonomy" id="1095630"/>
    <lineage>
        <taxon>Eukaryota</taxon>
        <taxon>Fungi</taxon>
        <taxon>Dikarya</taxon>
        <taxon>Ascomycota</taxon>
        <taxon>Pezizomycotina</taxon>
        <taxon>Leotiomycetes</taxon>
        <taxon>Helotiales</taxon>
        <taxon>Hyaloscyphaceae</taxon>
        <taxon>Hyaloscypha</taxon>
        <taxon>Hyaloscypha bicolor</taxon>
    </lineage>
</organism>
<dbReference type="EMBL" id="KZ613846">
    <property type="protein sequence ID" value="PMD57572.1"/>
    <property type="molecule type" value="Genomic_DNA"/>
</dbReference>